<dbReference type="Pfam" id="PF11350">
    <property type="entry name" value="DUF3152"/>
    <property type="match status" value="1"/>
</dbReference>
<evidence type="ECO:0000259" key="2">
    <source>
        <dbReference type="Pfam" id="PF11350"/>
    </source>
</evidence>
<dbReference type="SUPFAM" id="SSF55486">
    <property type="entry name" value="Metalloproteases ('zincins'), catalytic domain"/>
    <property type="match status" value="1"/>
</dbReference>
<reference evidence="3 4" key="1">
    <citation type="submission" date="2016-10" db="EMBL/GenBank/DDBJ databases">
        <title>The Draft Genome Sequence of Actinokineospora bangkokensis 44EHWT reveals the biosynthetic pathway of antifungal compounds Thailandins with unusual extender unit butylmalonyl-CoA.</title>
        <authorList>
            <person name="Greule A."/>
            <person name="Intra B."/>
            <person name="Flemming S."/>
            <person name="Rommel M.G."/>
            <person name="Panbangred W."/>
            <person name="Bechthold A."/>
        </authorList>
    </citation>
    <scope>NUCLEOTIDE SEQUENCE [LARGE SCALE GENOMIC DNA]</scope>
    <source>
        <strain evidence="3 4">44EHW</strain>
    </source>
</reference>
<dbReference type="InterPro" id="IPR022603">
    <property type="entry name" value="DUF3152"/>
</dbReference>
<dbReference type="STRING" id="1193682.BJP25_04080"/>
<evidence type="ECO:0000313" key="3">
    <source>
        <dbReference type="EMBL" id="OLR90340.1"/>
    </source>
</evidence>
<feature type="compositionally biased region" description="Basic and acidic residues" evidence="1">
    <location>
        <begin position="47"/>
        <end position="57"/>
    </location>
</feature>
<name>A0A1Q9LE81_9PSEU</name>
<evidence type="ECO:0000256" key="1">
    <source>
        <dbReference type="SAM" id="MobiDB-lite"/>
    </source>
</evidence>
<dbReference type="OrthoDB" id="9779865at2"/>
<comment type="caution">
    <text evidence="3">The sequence shown here is derived from an EMBL/GenBank/DDBJ whole genome shotgun (WGS) entry which is preliminary data.</text>
</comment>
<feature type="domain" description="DUF3152" evidence="2">
    <location>
        <begin position="138"/>
        <end position="347"/>
    </location>
</feature>
<keyword evidence="4" id="KW-1185">Reference proteome</keyword>
<protein>
    <recommendedName>
        <fullName evidence="2">DUF3152 domain-containing protein</fullName>
    </recommendedName>
</protein>
<dbReference type="AlphaFoldDB" id="A0A1Q9LE81"/>
<feature type="region of interest" description="Disordered" evidence="1">
    <location>
        <begin position="1"/>
        <end position="57"/>
    </location>
</feature>
<organism evidence="3 4">
    <name type="scientific">Actinokineospora bangkokensis</name>
    <dbReference type="NCBI Taxonomy" id="1193682"/>
    <lineage>
        <taxon>Bacteria</taxon>
        <taxon>Bacillati</taxon>
        <taxon>Actinomycetota</taxon>
        <taxon>Actinomycetes</taxon>
        <taxon>Pseudonocardiales</taxon>
        <taxon>Pseudonocardiaceae</taxon>
        <taxon>Actinokineospora</taxon>
    </lineage>
</organism>
<feature type="region of interest" description="Disordered" evidence="1">
    <location>
        <begin position="108"/>
        <end position="131"/>
    </location>
</feature>
<dbReference type="Proteomes" id="UP000186040">
    <property type="component" value="Unassembled WGS sequence"/>
</dbReference>
<accession>A0A1Q9LE81</accession>
<gene>
    <name evidence="3" type="ORF">BJP25_04080</name>
</gene>
<dbReference type="EMBL" id="MKQR01000028">
    <property type="protein sequence ID" value="OLR90340.1"/>
    <property type="molecule type" value="Genomic_DNA"/>
</dbReference>
<proteinExistence type="predicted"/>
<evidence type="ECO:0000313" key="4">
    <source>
        <dbReference type="Proteomes" id="UP000186040"/>
    </source>
</evidence>
<sequence>MGPADTPSRSTDSDPDGESGATAAGGADRHRRGGRRSAGEPLAASWRPDRPERRERPRGVRGVLTTYGWRVYALPALVAVTALVVVQTAGDKGGDAAAATPGQQALVTDDGSTVDAGPPVATEQPAKPVDAGVPTADLPAGGPFTQAGAGRWHGVAGETAKVGGAATVYTYTVEVEDGIDPSSYGGDDAFGKLIDSTLADPRGWTSGGQIAVQRVQPGFANPTMRISLTSPETTHRICGYSIKYESSCWQSDEDRVVVNLARWVRGAVVFDGDMLTYRQYAINHEVGHAFRNKHVGCAQAGALAPVMMQQSFGVANDYVAALNRAVGLTDAVKSDGLVCKPNAWPNPTARAAG</sequence>
<feature type="compositionally biased region" description="Low complexity" evidence="1">
    <location>
        <begin position="1"/>
        <end position="10"/>
    </location>
</feature>